<protein>
    <submittedName>
        <fullName evidence="1">Uncharacterized protein</fullName>
    </submittedName>
</protein>
<name>A0A6N9JKN2_9ACTN</name>
<dbReference type="EMBL" id="WWSR01000009">
    <property type="protein sequence ID" value="MZJ39575.1"/>
    <property type="molecule type" value="Genomic_DNA"/>
</dbReference>
<dbReference type="PROSITE" id="PS51257">
    <property type="entry name" value="PROKAR_LIPOPROTEIN"/>
    <property type="match status" value="1"/>
</dbReference>
<dbReference type="Proteomes" id="UP000469380">
    <property type="component" value="Unassembled WGS sequence"/>
</dbReference>
<accession>A0A6N9JKN2</accession>
<organism evidence="1 2">
    <name type="scientific">Collinsella aerofaciens</name>
    <dbReference type="NCBI Taxonomy" id="74426"/>
    <lineage>
        <taxon>Bacteria</taxon>
        <taxon>Bacillati</taxon>
        <taxon>Actinomycetota</taxon>
        <taxon>Coriobacteriia</taxon>
        <taxon>Coriobacteriales</taxon>
        <taxon>Coriobacteriaceae</taxon>
        <taxon>Collinsella</taxon>
    </lineage>
</organism>
<proteinExistence type="predicted"/>
<dbReference type="RefSeq" id="WP_161160527.1">
    <property type="nucleotide sequence ID" value="NZ_WWSR01000009.1"/>
</dbReference>
<comment type="caution">
    <text evidence="1">The sequence shown here is derived from an EMBL/GenBank/DDBJ whole genome shotgun (WGS) entry which is preliminary data.</text>
</comment>
<gene>
    <name evidence="1" type="ORF">GT464_06380</name>
</gene>
<evidence type="ECO:0000313" key="2">
    <source>
        <dbReference type="Proteomes" id="UP000469380"/>
    </source>
</evidence>
<evidence type="ECO:0000313" key="1">
    <source>
        <dbReference type="EMBL" id="MZJ39575.1"/>
    </source>
</evidence>
<reference evidence="1 2" key="1">
    <citation type="journal article" date="2019" name="Nat. Med.">
        <title>A library of human gut bacterial isolates paired with longitudinal multiomics data enables mechanistic microbiome research.</title>
        <authorList>
            <person name="Poyet M."/>
            <person name="Groussin M."/>
            <person name="Gibbons S.M."/>
            <person name="Avila-Pacheco J."/>
            <person name="Jiang X."/>
            <person name="Kearney S.M."/>
            <person name="Perrotta A.R."/>
            <person name="Berdy B."/>
            <person name="Zhao S."/>
            <person name="Lieberman T.D."/>
            <person name="Swanson P.K."/>
            <person name="Smith M."/>
            <person name="Roesemann S."/>
            <person name="Alexander J.E."/>
            <person name="Rich S.A."/>
            <person name="Livny J."/>
            <person name="Vlamakis H."/>
            <person name="Clish C."/>
            <person name="Bullock K."/>
            <person name="Deik A."/>
            <person name="Scott J."/>
            <person name="Pierce K.A."/>
            <person name="Xavier R.J."/>
            <person name="Alm E.J."/>
        </authorList>
    </citation>
    <scope>NUCLEOTIDE SEQUENCE [LARGE SCALE GENOMIC DNA]</scope>
    <source>
        <strain evidence="1 2">BIOML-A20</strain>
    </source>
</reference>
<sequence length="254" mass="27614">MFKVNHAMAAVSAGLVLAIAGCSMQPADTGMTDGEIMAAIEAGDAETLEKSKAATDEAIEAALAGVDEFTDEERDALRASIMAEVDKRLSGLGGTTVNRYVTEEHPTYVTENTYVTQGEEKPPRIEDGMEVAVDWGVEKVYVDDDGCVFTVESVEARAYNFAPDTPYAGGGYAYRLEVKVKGSFKPVEHDDPNIGYAQHSGWSLPVDMMLDPHAIRMNGEGSAECDYDDHTFENTYSMPVNMLPERIYAVSSQK</sequence>
<dbReference type="AlphaFoldDB" id="A0A6N9JKN2"/>